<accession>A0A1W9HQH0</accession>
<feature type="binding site" evidence="2">
    <location>
        <begin position="11"/>
        <end position="18"/>
    </location>
    <ligand>
        <name>substrate</name>
    </ligand>
</feature>
<gene>
    <name evidence="3" type="ORF">A4S15_02825</name>
</gene>
<dbReference type="PROSITE" id="PS00175">
    <property type="entry name" value="PG_MUTASE"/>
    <property type="match status" value="1"/>
</dbReference>
<reference evidence="3 4" key="1">
    <citation type="journal article" date="2017" name="Water Res.">
        <title>Comammox in drinking water systems.</title>
        <authorList>
            <person name="Wang Y."/>
            <person name="Ma L."/>
            <person name="Mao Y."/>
            <person name="Jiang X."/>
            <person name="Xia Y."/>
            <person name="Yu K."/>
            <person name="Li B."/>
            <person name="Zhang T."/>
        </authorList>
    </citation>
    <scope>NUCLEOTIDE SEQUENCE [LARGE SCALE GENOMIC DNA]</scope>
    <source>
        <strain evidence="3">SG_bin8</strain>
    </source>
</reference>
<dbReference type="GO" id="GO:0005737">
    <property type="term" value="C:cytoplasm"/>
    <property type="evidence" value="ECO:0007669"/>
    <property type="project" value="TreeGrafter"/>
</dbReference>
<dbReference type="InterPro" id="IPR013078">
    <property type="entry name" value="His_Pase_superF_clade-1"/>
</dbReference>
<evidence type="ECO:0000256" key="2">
    <source>
        <dbReference type="PIRSR" id="PIRSR613078-2"/>
    </source>
</evidence>
<dbReference type="CDD" id="cd07067">
    <property type="entry name" value="HP_PGM_like"/>
    <property type="match status" value="1"/>
</dbReference>
<dbReference type="Gene3D" id="3.40.50.1240">
    <property type="entry name" value="Phosphoglycerate mutase-like"/>
    <property type="match status" value="1"/>
</dbReference>
<evidence type="ECO:0008006" key="5">
    <source>
        <dbReference type="Google" id="ProtNLM"/>
    </source>
</evidence>
<dbReference type="InterPro" id="IPR050275">
    <property type="entry name" value="PGM_Phosphatase"/>
</dbReference>
<dbReference type="PANTHER" id="PTHR48100">
    <property type="entry name" value="BROAD-SPECIFICITY PHOSPHATASE YOR283W-RELATED"/>
    <property type="match status" value="1"/>
</dbReference>
<sequence length="199" mass="22167">MTLPSPLYVVRHGQTDWNKAGRYQGHVDIALNNHGRWQAVRNGMALATHFASIGMAPAKSGFVSSPLQRASETARLIRQACSLKPDDIHHDDGFVEAAYGSWEGLTQAQARECFPEDFPRRRANRLEFAPHGGESFAQLTERVMARVRTLTAPTVLVCHGGVVKVIFGAYMGLSARQSLSLDIRQDRVFWFRSGKVVYI</sequence>
<proteinExistence type="predicted"/>
<organism evidence="3 4">
    <name type="scientific">Candidatus Raskinella chloraquaticus</name>
    <dbReference type="NCBI Taxonomy" id="1951219"/>
    <lineage>
        <taxon>Bacteria</taxon>
        <taxon>Pseudomonadati</taxon>
        <taxon>Pseudomonadota</taxon>
        <taxon>Alphaproteobacteria</taxon>
        <taxon>Hyphomicrobiales</taxon>
        <taxon>Phreatobacteraceae</taxon>
        <taxon>Candidatus Raskinella</taxon>
    </lineage>
</organism>
<protein>
    <recommendedName>
        <fullName evidence="5">Phosphoglycerate mutase</fullName>
    </recommendedName>
</protein>
<dbReference type="STRING" id="1827387.A4S15_02825"/>
<feature type="active site" description="Proton donor/acceptor" evidence="1">
    <location>
        <position position="96"/>
    </location>
</feature>
<feature type="binding site" evidence="2">
    <location>
        <begin position="96"/>
        <end position="99"/>
    </location>
    <ligand>
        <name>substrate</name>
    </ligand>
</feature>
<dbReference type="Pfam" id="PF00300">
    <property type="entry name" value="His_Phos_1"/>
    <property type="match status" value="1"/>
</dbReference>
<dbReference type="SMART" id="SM00855">
    <property type="entry name" value="PGAM"/>
    <property type="match status" value="1"/>
</dbReference>
<dbReference type="InterPro" id="IPR029033">
    <property type="entry name" value="His_PPase_superfam"/>
</dbReference>
<comment type="caution">
    <text evidence="3">The sequence shown here is derived from an EMBL/GenBank/DDBJ whole genome shotgun (WGS) entry which is preliminary data.</text>
</comment>
<evidence type="ECO:0000313" key="3">
    <source>
        <dbReference type="EMBL" id="OQW49666.1"/>
    </source>
</evidence>
<dbReference type="PIRSF" id="PIRSF000709">
    <property type="entry name" value="6PFK_2-Ptase"/>
    <property type="match status" value="1"/>
</dbReference>
<dbReference type="GO" id="GO:0016791">
    <property type="term" value="F:phosphatase activity"/>
    <property type="evidence" value="ECO:0007669"/>
    <property type="project" value="TreeGrafter"/>
</dbReference>
<dbReference type="InterPro" id="IPR001345">
    <property type="entry name" value="PG/BPGM_mutase_AS"/>
</dbReference>
<feature type="active site" description="Tele-phosphohistidine intermediate" evidence="1">
    <location>
        <position position="12"/>
    </location>
</feature>
<name>A0A1W9HQH0_9HYPH</name>
<dbReference type="Proteomes" id="UP000192872">
    <property type="component" value="Unassembled WGS sequence"/>
</dbReference>
<dbReference type="SUPFAM" id="SSF53254">
    <property type="entry name" value="Phosphoglycerate mutase-like"/>
    <property type="match status" value="1"/>
</dbReference>
<dbReference type="AlphaFoldDB" id="A0A1W9HQH0"/>
<dbReference type="RefSeq" id="WP_376799883.1">
    <property type="nucleotide sequence ID" value="NZ_DBNB01000008.1"/>
</dbReference>
<evidence type="ECO:0000313" key="4">
    <source>
        <dbReference type="Proteomes" id="UP000192872"/>
    </source>
</evidence>
<feature type="binding site" evidence="2">
    <location>
        <position position="69"/>
    </location>
    <ligand>
        <name>substrate</name>
    </ligand>
</feature>
<evidence type="ECO:0000256" key="1">
    <source>
        <dbReference type="PIRSR" id="PIRSR613078-1"/>
    </source>
</evidence>
<dbReference type="PANTHER" id="PTHR48100:SF59">
    <property type="entry name" value="ADENOSYLCOBALAMIN_ALPHA-RIBAZOLE PHOSPHATASE"/>
    <property type="match status" value="1"/>
</dbReference>
<dbReference type="EMBL" id="LWDL01000031">
    <property type="protein sequence ID" value="OQW49666.1"/>
    <property type="molecule type" value="Genomic_DNA"/>
</dbReference>